<protein>
    <submittedName>
        <fullName evidence="2">Acetyltransferase</fullName>
        <ecNumber evidence="2">2.3.1.-</ecNumber>
    </submittedName>
</protein>
<dbReference type="GO" id="GO:0016746">
    <property type="term" value="F:acyltransferase activity"/>
    <property type="evidence" value="ECO:0007669"/>
    <property type="project" value="UniProtKB-KW"/>
</dbReference>
<sequence length="160" mass="18203">MQNSILIRPYTPEDSDATIEIFLRAIREVSSRDYSPAQINAWAQVEDPAKWAERRISRPAWIADIDDKPVGFSDLVADGCLDMMFVHPEFQGLGVASRLLARVEQEALVSGMERIYTHASLTARPFFEHKGFVVVTQQIVEKRGQKLDNFVMEKFYPPSS</sequence>
<dbReference type="Pfam" id="PF13673">
    <property type="entry name" value="Acetyltransf_10"/>
    <property type="match status" value="1"/>
</dbReference>
<comment type="caution">
    <text evidence="2">The sequence shown here is derived from an EMBL/GenBank/DDBJ whole genome shotgun (WGS) entry which is preliminary data.</text>
</comment>
<dbReference type="SUPFAM" id="SSF55729">
    <property type="entry name" value="Acyl-CoA N-acyltransferases (Nat)"/>
    <property type="match status" value="1"/>
</dbReference>
<dbReference type="InterPro" id="IPR052564">
    <property type="entry name" value="N-acetyltrans/Recomb-assoc"/>
</dbReference>
<reference evidence="2 3" key="1">
    <citation type="submission" date="2020-10" db="EMBL/GenBank/DDBJ databases">
        <title>Sequencing the genomes of 1000 actinobacteria strains.</title>
        <authorList>
            <person name="Klenk H.-P."/>
        </authorList>
    </citation>
    <scope>NUCLEOTIDE SEQUENCE [LARGE SCALE GENOMIC DNA]</scope>
    <source>
        <strain evidence="2 3">DSM 7307</strain>
    </source>
</reference>
<dbReference type="InterPro" id="IPR016181">
    <property type="entry name" value="Acyl_CoA_acyltransferase"/>
</dbReference>
<proteinExistence type="predicted"/>
<dbReference type="Gene3D" id="3.40.630.30">
    <property type="match status" value="1"/>
</dbReference>
<dbReference type="InterPro" id="IPR000182">
    <property type="entry name" value="GNAT_dom"/>
</dbReference>
<dbReference type="Proteomes" id="UP000620262">
    <property type="component" value="Unassembled WGS sequence"/>
</dbReference>
<dbReference type="PROSITE" id="PS51186">
    <property type="entry name" value="GNAT"/>
    <property type="match status" value="1"/>
</dbReference>
<gene>
    <name evidence="2" type="ORF">H4W29_006823</name>
</gene>
<evidence type="ECO:0000313" key="2">
    <source>
        <dbReference type="EMBL" id="MBE1509576.1"/>
    </source>
</evidence>
<feature type="domain" description="N-acetyltransferase" evidence="1">
    <location>
        <begin position="5"/>
        <end position="157"/>
    </location>
</feature>
<dbReference type="EMBL" id="JADBEC010000003">
    <property type="protein sequence ID" value="MBE1509576.1"/>
    <property type="molecule type" value="Genomic_DNA"/>
</dbReference>
<dbReference type="CDD" id="cd04301">
    <property type="entry name" value="NAT_SF"/>
    <property type="match status" value="1"/>
</dbReference>
<dbReference type="RefSeq" id="WP_192733145.1">
    <property type="nucleotide sequence ID" value="NZ_BAAAVL010000008.1"/>
</dbReference>
<dbReference type="PANTHER" id="PTHR43451">
    <property type="entry name" value="ACETYLTRANSFERASE (GNAT) FAMILY PROTEIN"/>
    <property type="match status" value="1"/>
</dbReference>
<name>A0ABR9J265_RHIVS</name>
<keyword evidence="2" id="KW-0012">Acyltransferase</keyword>
<keyword evidence="2" id="KW-0808">Transferase</keyword>
<dbReference type="PANTHER" id="PTHR43451:SF1">
    <property type="entry name" value="ACETYLTRANSFERASE"/>
    <property type="match status" value="1"/>
</dbReference>
<organism evidence="2 3">
    <name type="scientific">Rhizobium viscosum</name>
    <name type="common">Arthrobacter viscosus</name>
    <dbReference type="NCBI Taxonomy" id="1673"/>
    <lineage>
        <taxon>Bacteria</taxon>
        <taxon>Pseudomonadati</taxon>
        <taxon>Pseudomonadota</taxon>
        <taxon>Alphaproteobacteria</taxon>
        <taxon>Hyphomicrobiales</taxon>
        <taxon>Rhizobiaceae</taxon>
        <taxon>Rhizobium/Agrobacterium group</taxon>
        <taxon>Rhizobium</taxon>
    </lineage>
</organism>
<evidence type="ECO:0000259" key="1">
    <source>
        <dbReference type="PROSITE" id="PS51186"/>
    </source>
</evidence>
<keyword evidence="3" id="KW-1185">Reference proteome</keyword>
<accession>A0ABR9J265</accession>
<dbReference type="EC" id="2.3.1.-" evidence="2"/>
<evidence type="ECO:0000313" key="3">
    <source>
        <dbReference type="Proteomes" id="UP000620262"/>
    </source>
</evidence>